<protein>
    <recommendedName>
        <fullName evidence="3">Secreted protein</fullName>
    </recommendedName>
</protein>
<sequence>MVIHCFFVIWLVSDNIICENVLFFQKRNKTKQKVCNTLWYCWSKLGLPECTDSKWVNNNKNGCGLLPTKLGT</sequence>
<dbReference type="EMBL" id="GBRH01275788">
    <property type="protein sequence ID" value="JAD22107.1"/>
    <property type="molecule type" value="Transcribed_RNA"/>
</dbReference>
<evidence type="ECO:0008006" key="3">
    <source>
        <dbReference type="Google" id="ProtNLM"/>
    </source>
</evidence>
<evidence type="ECO:0000256" key="1">
    <source>
        <dbReference type="SAM" id="SignalP"/>
    </source>
</evidence>
<feature type="signal peptide" evidence="1">
    <location>
        <begin position="1"/>
        <end position="18"/>
    </location>
</feature>
<reference evidence="2" key="1">
    <citation type="submission" date="2014-09" db="EMBL/GenBank/DDBJ databases">
        <authorList>
            <person name="Magalhaes I.L.F."/>
            <person name="Oliveira U."/>
            <person name="Santos F.R."/>
            <person name="Vidigal T.H.D.A."/>
            <person name="Brescovit A.D."/>
            <person name="Santos A.J."/>
        </authorList>
    </citation>
    <scope>NUCLEOTIDE SEQUENCE</scope>
    <source>
        <tissue evidence="2">Shoot tissue taken approximately 20 cm above the soil surface</tissue>
    </source>
</reference>
<keyword evidence="1" id="KW-0732">Signal</keyword>
<organism evidence="2">
    <name type="scientific">Arundo donax</name>
    <name type="common">Giant reed</name>
    <name type="synonym">Donax arundinaceus</name>
    <dbReference type="NCBI Taxonomy" id="35708"/>
    <lineage>
        <taxon>Eukaryota</taxon>
        <taxon>Viridiplantae</taxon>
        <taxon>Streptophyta</taxon>
        <taxon>Embryophyta</taxon>
        <taxon>Tracheophyta</taxon>
        <taxon>Spermatophyta</taxon>
        <taxon>Magnoliopsida</taxon>
        <taxon>Liliopsida</taxon>
        <taxon>Poales</taxon>
        <taxon>Poaceae</taxon>
        <taxon>PACMAD clade</taxon>
        <taxon>Arundinoideae</taxon>
        <taxon>Arundineae</taxon>
        <taxon>Arundo</taxon>
    </lineage>
</organism>
<accession>A0A0A8YHM8</accession>
<dbReference type="AlphaFoldDB" id="A0A0A8YHM8"/>
<evidence type="ECO:0000313" key="2">
    <source>
        <dbReference type="EMBL" id="JAD22107.1"/>
    </source>
</evidence>
<name>A0A0A8YHM8_ARUDO</name>
<proteinExistence type="predicted"/>
<reference evidence="2" key="2">
    <citation type="journal article" date="2015" name="Data Brief">
        <title>Shoot transcriptome of the giant reed, Arundo donax.</title>
        <authorList>
            <person name="Barrero R.A."/>
            <person name="Guerrero F.D."/>
            <person name="Moolhuijzen P."/>
            <person name="Goolsby J.A."/>
            <person name="Tidwell J."/>
            <person name="Bellgard S.E."/>
            <person name="Bellgard M.I."/>
        </authorList>
    </citation>
    <scope>NUCLEOTIDE SEQUENCE</scope>
    <source>
        <tissue evidence="2">Shoot tissue taken approximately 20 cm above the soil surface</tissue>
    </source>
</reference>
<feature type="chain" id="PRO_5002061822" description="Secreted protein" evidence="1">
    <location>
        <begin position="19"/>
        <end position="72"/>
    </location>
</feature>